<dbReference type="Pfam" id="PF16357">
    <property type="entry name" value="PepSY_TM_like_2"/>
    <property type="match status" value="1"/>
</dbReference>
<proteinExistence type="predicted"/>
<dbReference type="InterPro" id="IPR032307">
    <property type="entry name" value="PepSY_TM-like_2"/>
</dbReference>
<keyword evidence="1" id="KW-0472">Membrane</keyword>
<evidence type="ECO:0000313" key="3">
    <source>
        <dbReference type="Proteomes" id="UP000237839"/>
    </source>
</evidence>
<dbReference type="EMBL" id="PUGF01000008">
    <property type="protein sequence ID" value="PRC93237.1"/>
    <property type="molecule type" value="Genomic_DNA"/>
</dbReference>
<feature type="transmembrane region" description="Helical" evidence="1">
    <location>
        <begin position="185"/>
        <end position="209"/>
    </location>
</feature>
<reference evidence="2 3" key="1">
    <citation type="submission" date="2018-02" db="EMBL/GenBank/DDBJ databases">
        <title>Solimicrobium silvestre gen. nov., sp. nov., isolated from alpine forest soil.</title>
        <authorList>
            <person name="Margesin R."/>
            <person name="Albuquerque L."/>
            <person name="Zhang D.-C."/>
            <person name="Froufe H.J.C."/>
            <person name="Severino R."/>
            <person name="Roxo I."/>
            <person name="Egas C."/>
            <person name="Da Costa M.S."/>
        </authorList>
    </citation>
    <scope>NUCLEOTIDE SEQUENCE [LARGE SCALE GENOMIC DNA]</scope>
    <source>
        <strain evidence="2 3">S20-91</strain>
    </source>
</reference>
<sequence length="236" mass="25931">MNNPQLKHLHSVNHTNGVINSVVTNVLHDKRSKRSIFLKWLRKLHGWIGLWGAALGLLFGVTGILQNHRTILKIPAAQAQETMLQLPLPMPAPADAQALANWLQHELAFDRVATKVRSEPQKTVAWGDKSMKQPAHWSAVFSSPSVNFQAEYWLGNNFVSVKRSDNNIFASLNSLHKGNGVGIGWILLADTVAGSIIFLSLTGVLLWSLLNRRRMIGAGIGLTSLAIGIALAWQAM</sequence>
<dbReference type="RefSeq" id="WP_105531638.1">
    <property type="nucleotide sequence ID" value="NZ_PUGF01000008.1"/>
</dbReference>
<dbReference type="OrthoDB" id="8559578at2"/>
<dbReference type="PANTHER" id="PTHR40115">
    <property type="entry name" value="INNER MEMBRANE PROTEIN WITH PEPSY TM HELIX"/>
    <property type="match status" value="1"/>
</dbReference>
<dbReference type="AlphaFoldDB" id="A0A2S9GZU4"/>
<gene>
    <name evidence="2" type="ORF">S2091_1975</name>
</gene>
<accession>A0A2S9GZU4</accession>
<feature type="transmembrane region" description="Helical" evidence="1">
    <location>
        <begin position="44"/>
        <end position="65"/>
    </location>
</feature>
<keyword evidence="1" id="KW-0812">Transmembrane</keyword>
<keyword evidence="1" id="KW-1133">Transmembrane helix</keyword>
<dbReference type="PANTHER" id="PTHR40115:SF1">
    <property type="entry name" value="INNER MEMBRANE PROTEIN WITH PEPSY TM HELIX"/>
    <property type="match status" value="1"/>
</dbReference>
<comment type="caution">
    <text evidence="2">The sequence shown here is derived from an EMBL/GenBank/DDBJ whole genome shotgun (WGS) entry which is preliminary data.</text>
</comment>
<feature type="transmembrane region" description="Helical" evidence="1">
    <location>
        <begin position="215"/>
        <end position="233"/>
    </location>
</feature>
<keyword evidence="3" id="KW-1185">Reference proteome</keyword>
<evidence type="ECO:0008006" key="4">
    <source>
        <dbReference type="Google" id="ProtNLM"/>
    </source>
</evidence>
<dbReference type="Proteomes" id="UP000237839">
    <property type="component" value="Unassembled WGS sequence"/>
</dbReference>
<evidence type="ECO:0000256" key="1">
    <source>
        <dbReference type="SAM" id="Phobius"/>
    </source>
</evidence>
<protein>
    <recommendedName>
        <fullName evidence="4">PepSY-associated TM helix</fullName>
    </recommendedName>
</protein>
<evidence type="ECO:0000313" key="2">
    <source>
        <dbReference type="EMBL" id="PRC93237.1"/>
    </source>
</evidence>
<organism evidence="2 3">
    <name type="scientific">Solimicrobium silvestre</name>
    <dbReference type="NCBI Taxonomy" id="2099400"/>
    <lineage>
        <taxon>Bacteria</taxon>
        <taxon>Pseudomonadati</taxon>
        <taxon>Pseudomonadota</taxon>
        <taxon>Betaproteobacteria</taxon>
        <taxon>Burkholderiales</taxon>
        <taxon>Oxalobacteraceae</taxon>
        <taxon>Solimicrobium</taxon>
    </lineage>
</organism>
<name>A0A2S9GZU4_9BURK</name>